<gene>
    <name evidence="3" type="ORF">B0T23DRAFT_26094</name>
</gene>
<sequence length="278" mass="28530">MRSSSIPSVLPALLLAVPLVSAHPSANSVVGSLFARADDGYENTVCRPPVKEGSDNTIPPCSSLENIEYQCAPNGTSPIALEAHKQCMCGGSFFTEWPFCQQCLNVHGLRSERDVKRYTEVLSSVEAILCDARATPTAIFADIFTSVAYEVPEPTDGATVSSDQAVSKTDISYYMTTTISQGPGKITGSALSATATDAPLAPQTTNSGGDGGDNNDGKTTSTTRGPCTVTTSSSASGASSVAAETSSKHNGAAGIKADITGIFGVAAAMAVAVILHVE</sequence>
<feature type="chain" id="PRO_5042574522" evidence="2">
    <location>
        <begin position="23"/>
        <end position="278"/>
    </location>
</feature>
<keyword evidence="2" id="KW-0732">Signal</keyword>
<evidence type="ECO:0000256" key="2">
    <source>
        <dbReference type="SAM" id="SignalP"/>
    </source>
</evidence>
<keyword evidence="4" id="KW-1185">Reference proteome</keyword>
<feature type="signal peptide" evidence="2">
    <location>
        <begin position="1"/>
        <end position="22"/>
    </location>
</feature>
<reference evidence="3 4" key="1">
    <citation type="journal article" date="2023" name="Mol. Phylogenet. Evol.">
        <title>Genome-scale phylogeny and comparative genomics of the fungal order Sordariales.</title>
        <authorList>
            <person name="Hensen N."/>
            <person name="Bonometti L."/>
            <person name="Westerberg I."/>
            <person name="Brannstrom I.O."/>
            <person name="Guillou S."/>
            <person name="Cros-Aarteil S."/>
            <person name="Calhoun S."/>
            <person name="Haridas S."/>
            <person name="Kuo A."/>
            <person name="Mondo S."/>
            <person name="Pangilinan J."/>
            <person name="Riley R."/>
            <person name="LaButti K."/>
            <person name="Andreopoulos B."/>
            <person name="Lipzen A."/>
            <person name="Chen C."/>
            <person name="Yan M."/>
            <person name="Daum C."/>
            <person name="Ng V."/>
            <person name="Clum A."/>
            <person name="Steindorff A."/>
            <person name="Ohm R.A."/>
            <person name="Martin F."/>
            <person name="Silar P."/>
            <person name="Natvig D.O."/>
            <person name="Lalanne C."/>
            <person name="Gautier V."/>
            <person name="Ament-Velasquez S.L."/>
            <person name="Kruys A."/>
            <person name="Hutchinson M.I."/>
            <person name="Powell A.J."/>
            <person name="Barry K."/>
            <person name="Miller A.N."/>
            <person name="Grigoriev I.V."/>
            <person name="Debuchy R."/>
            <person name="Gladieux P."/>
            <person name="Hiltunen Thoren M."/>
            <person name="Johannesson H."/>
        </authorList>
    </citation>
    <scope>NUCLEOTIDE SEQUENCE [LARGE SCALE GENOMIC DNA]</scope>
    <source>
        <strain evidence="3 4">FGSC 10403</strain>
    </source>
</reference>
<dbReference type="RefSeq" id="XP_062697432.1">
    <property type="nucleotide sequence ID" value="XM_062834206.1"/>
</dbReference>
<organism evidence="3 4">
    <name type="scientific">Neurospora hispaniola</name>
    <dbReference type="NCBI Taxonomy" id="588809"/>
    <lineage>
        <taxon>Eukaryota</taxon>
        <taxon>Fungi</taxon>
        <taxon>Dikarya</taxon>
        <taxon>Ascomycota</taxon>
        <taxon>Pezizomycotina</taxon>
        <taxon>Sordariomycetes</taxon>
        <taxon>Sordariomycetidae</taxon>
        <taxon>Sordariales</taxon>
        <taxon>Sordariaceae</taxon>
        <taxon>Neurospora</taxon>
    </lineage>
</organism>
<evidence type="ECO:0000256" key="1">
    <source>
        <dbReference type="SAM" id="MobiDB-lite"/>
    </source>
</evidence>
<name>A0AAJ0IG77_9PEZI</name>
<evidence type="ECO:0000313" key="4">
    <source>
        <dbReference type="Proteomes" id="UP001285908"/>
    </source>
</evidence>
<accession>A0AAJ0IG77</accession>
<dbReference type="GeneID" id="87871828"/>
<dbReference type="EMBL" id="JAULSX010000001">
    <property type="protein sequence ID" value="KAK3499799.1"/>
    <property type="molecule type" value="Genomic_DNA"/>
</dbReference>
<proteinExistence type="predicted"/>
<comment type="caution">
    <text evidence="3">The sequence shown here is derived from an EMBL/GenBank/DDBJ whole genome shotgun (WGS) entry which is preliminary data.</text>
</comment>
<dbReference type="AlphaFoldDB" id="A0AAJ0IG77"/>
<evidence type="ECO:0000313" key="3">
    <source>
        <dbReference type="EMBL" id="KAK3499799.1"/>
    </source>
</evidence>
<feature type="compositionally biased region" description="Low complexity" evidence="1">
    <location>
        <begin position="217"/>
        <end position="245"/>
    </location>
</feature>
<dbReference type="Proteomes" id="UP001285908">
    <property type="component" value="Unassembled WGS sequence"/>
</dbReference>
<protein>
    <submittedName>
        <fullName evidence="3">Uncharacterized protein</fullName>
    </submittedName>
</protein>
<feature type="region of interest" description="Disordered" evidence="1">
    <location>
        <begin position="199"/>
        <end position="250"/>
    </location>
</feature>